<gene>
    <name evidence="1" type="ORF">HCEG_02017</name>
</gene>
<evidence type="ECO:0000313" key="1">
    <source>
        <dbReference type="EMBL" id="EGC42802.1"/>
    </source>
</evidence>
<dbReference type="VEuPathDB" id="FungiDB:I7I53_09226"/>
<dbReference type="EMBL" id="DS990637">
    <property type="protein sequence ID" value="EGC42802.1"/>
    <property type="molecule type" value="Genomic_DNA"/>
</dbReference>
<dbReference type="AlphaFoldDB" id="F0UA30"/>
<reference evidence="2" key="1">
    <citation type="submission" date="2008-07" db="EMBL/GenBank/DDBJ databases">
        <title>Annotation of Ajellomyces capsulatus strain H88.</title>
        <authorList>
            <person name="Champion M."/>
            <person name="Cuomo C."/>
            <person name="Ma L.-J."/>
            <person name="Henn M.R."/>
            <person name="Sil A."/>
            <person name="Goldman B."/>
            <person name="Young S.K."/>
            <person name="Kodira C.D."/>
            <person name="Zeng Q."/>
            <person name="Koehrsen M."/>
            <person name="Alvarado L."/>
            <person name="Berlin A."/>
            <person name="Borenstein D."/>
            <person name="Chen Z."/>
            <person name="Engels R."/>
            <person name="Freedman E."/>
            <person name="Gellesch M."/>
            <person name="Goldberg J."/>
            <person name="Griggs A."/>
            <person name="Gujja S."/>
            <person name="Heiman D."/>
            <person name="Hepburn T."/>
            <person name="Howarth C."/>
            <person name="Jen D."/>
            <person name="Larson L."/>
            <person name="Lewis B."/>
            <person name="Mehta T."/>
            <person name="Park D."/>
            <person name="Pearson M."/>
            <person name="Roberts A."/>
            <person name="Saif S."/>
            <person name="Shea T."/>
            <person name="Shenoy N."/>
            <person name="Sisk P."/>
            <person name="Stolte C."/>
            <person name="Sykes S."/>
            <person name="Walk T."/>
            <person name="White J."/>
            <person name="Yandava C."/>
            <person name="Klein B."/>
            <person name="McEwen J.G."/>
            <person name="Puccia R."/>
            <person name="Goldman G.H."/>
            <person name="Felipe M.S."/>
            <person name="Nino-Vega G."/>
            <person name="San-Blas G."/>
            <person name="Taylor J."/>
            <person name="Mendoza L."/>
            <person name="Galagan J."/>
            <person name="Nusbaum C."/>
            <person name="Birren B."/>
        </authorList>
    </citation>
    <scope>NUCLEOTIDE SEQUENCE [LARGE SCALE GENOMIC DNA]</scope>
    <source>
        <strain evidence="2">H88</strain>
    </source>
</reference>
<proteinExistence type="predicted"/>
<sequence>MVVRVIWFVFDTWALEQYSKHHLPSFRMENVTIQWFAEIRSLNPDGQGKDNENLGKHAANWTGLCKSARWFCYSFPICLQKEADKLFLYFLNIDSGVMVKFLWVYQQMVVAESFSLFSKRHLPPVSQSTPCHQKRAVTHMKIQLSKVSNLGKCLGPKIEWANLYLSSLSTISDYPSNLLRRTLEIMKLEVRLHMLHLKERQNMLNENATRAVIAVRTR</sequence>
<dbReference type="HOGENOM" id="CLU_1266565_0_0_1"/>
<dbReference type="Proteomes" id="UP000008142">
    <property type="component" value="Unassembled WGS sequence"/>
</dbReference>
<name>F0UA30_AJEC8</name>
<organism evidence="2">
    <name type="scientific">Ajellomyces capsulatus (strain H88)</name>
    <name type="common">Darling's disease fungus</name>
    <name type="synonym">Histoplasma capsulatum</name>
    <dbReference type="NCBI Taxonomy" id="544711"/>
    <lineage>
        <taxon>Eukaryota</taxon>
        <taxon>Fungi</taxon>
        <taxon>Dikarya</taxon>
        <taxon>Ascomycota</taxon>
        <taxon>Pezizomycotina</taxon>
        <taxon>Eurotiomycetes</taxon>
        <taxon>Eurotiomycetidae</taxon>
        <taxon>Onygenales</taxon>
        <taxon>Ajellomycetaceae</taxon>
        <taxon>Histoplasma</taxon>
    </lineage>
</organism>
<protein>
    <submittedName>
        <fullName evidence="1">Predicted protein</fullName>
    </submittedName>
</protein>
<accession>F0UA30</accession>
<evidence type="ECO:0000313" key="2">
    <source>
        <dbReference type="Proteomes" id="UP000008142"/>
    </source>
</evidence>